<dbReference type="InterPro" id="IPR019546">
    <property type="entry name" value="TAT_signal_bac_arc"/>
</dbReference>
<evidence type="ECO:0000313" key="8">
    <source>
        <dbReference type="EMBL" id="RLK50487.1"/>
    </source>
</evidence>
<dbReference type="GO" id="GO:0046872">
    <property type="term" value="F:metal ion binding"/>
    <property type="evidence" value="ECO:0007669"/>
    <property type="project" value="UniProtKB-KW"/>
</dbReference>
<feature type="domain" description="Rieske" evidence="7">
    <location>
        <begin position="66"/>
        <end position="180"/>
    </location>
</feature>
<gene>
    <name evidence="8" type="ORF">DFR31_0388</name>
</gene>
<evidence type="ECO:0000256" key="5">
    <source>
        <dbReference type="ARBA" id="ARBA00023014"/>
    </source>
</evidence>
<name>A0A498C636_9GAMM</name>
<dbReference type="AlphaFoldDB" id="A0A498C636"/>
<dbReference type="EMBL" id="RCDA01000001">
    <property type="protein sequence ID" value="RLK50487.1"/>
    <property type="molecule type" value="Genomic_DNA"/>
</dbReference>
<evidence type="ECO:0000256" key="3">
    <source>
        <dbReference type="ARBA" id="ARBA00022729"/>
    </source>
</evidence>
<sequence>MRRRTFMQACALGAGCMAAGGVAGVSGPVTLRHYDRARLLDEEGFPLHAADLASKANYVFHYPYIATPCFLLRLDRPMQPQQLLDKDGRPYLWQGGVGPDRTLVAYSAICAHRMAHPTPSVSYISYRPEVTDMGTGAGVIACCAEHSVYDPCAGANVLSGPADQPLAAVLLEHDESEDALYAVGTLGGEMFNRYFDEYWERLRLENRGRDPNIRVTDDCRVRRLEDYSRNIIRCAAAQPDPS</sequence>
<keyword evidence="2" id="KW-0479">Metal-binding</keyword>
<dbReference type="NCBIfam" id="TIGR01409">
    <property type="entry name" value="TAT_signal_seq"/>
    <property type="match status" value="1"/>
</dbReference>
<feature type="signal peptide" evidence="6">
    <location>
        <begin position="1"/>
        <end position="19"/>
    </location>
</feature>
<dbReference type="InterPro" id="IPR017941">
    <property type="entry name" value="Rieske_2Fe-2S"/>
</dbReference>
<dbReference type="PROSITE" id="PS51257">
    <property type="entry name" value="PROKAR_LIPOPROTEIN"/>
    <property type="match status" value="1"/>
</dbReference>
<organism evidence="8 9">
    <name type="scientific">Alkalispirillum mobile</name>
    <dbReference type="NCBI Taxonomy" id="85925"/>
    <lineage>
        <taxon>Bacteria</taxon>
        <taxon>Pseudomonadati</taxon>
        <taxon>Pseudomonadota</taxon>
        <taxon>Gammaproteobacteria</taxon>
        <taxon>Chromatiales</taxon>
        <taxon>Ectothiorhodospiraceae</taxon>
        <taxon>Alkalispirillum</taxon>
    </lineage>
</organism>
<keyword evidence="1" id="KW-0001">2Fe-2S</keyword>
<dbReference type="GO" id="GO:0051537">
    <property type="term" value="F:2 iron, 2 sulfur cluster binding"/>
    <property type="evidence" value="ECO:0007669"/>
    <property type="project" value="UniProtKB-KW"/>
</dbReference>
<dbReference type="SUPFAM" id="SSF50022">
    <property type="entry name" value="ISP domain"/>
    <property type="match status" value="1"/>
</dbReference>
<evidence type="ECO:0000256" key="2">
    <source>
        <dbReference type="ARBA" id="ARBA00022723"/>
    </source>
</evidence>
<feature type="chain" id="PRO_5019815177" evidence="6">
    <location>
        <begin position="20"/>
        <end position="242"/>
    </location>
</feature>
<keyword evidence="9" id="KW-1185">Reference proteome</keyword>
<reference evidence="8 9" key="1">
    <citation type="submission" date="2018-10" db="EMBL/GenBank/DDBJ databases">
        <title>Genomic Encyclopedia of Type Strains, Phase IV (KMG-IV): sequencing the most valuable type-strain genomes for metagenomic binning, comparative biology and taxonomic classification.</title>
        <authorList>
            <person name="Goeker M."/>
        </authorList>
    </citation>
    <scope>NUCLEOTIDE SEQUENCE [LARGE SCALE GENOMIC DNA]</scope>
    <source>
        <strain evidence="8 9">DSM 12769</strain>
    </source>
</reference>
<evidence type="ECO:0000259" key="7">
    <source>
        <dbReference type="PROSITE" id="PS51296"/>
    </source>
</evidence>
<dbReference type="PROSITE" id="PS51296">
    <property type="entry name" value="RIESKE"/>
    <property type="match status" value="1"/>
</dbReference>
<dbReference type="Proteomes" id="UP000275461">
    <property type="component" value="Unassembled WGS sequence"/>
</dbReference>
<keyword evidence="3 6" id="KW-0732">Signal</keyword>
<dbReference type="Gene3D" id="2.102.10.10">
    <property type="entry name" value="Rieske [2Fe-2S] iron-sulphur domain"/>
    <property type="match status" value="1"/>
</dbReference>
<proteinExistence type="predicted"/>
<evidence type="ECO:0000313" key="9">
    <source>
        <dbReference type="Proteomes" id="UP000275461"/>
    </source>
</evidence>
<dbReference type="InterPro" id="IPR036922">
    <property type="entry name" value="Rieske_2Fe-2S_sf"/>
</dbReference>
<evidence type="ECO:0000256" key="4">
    <source>
        <dbReference type="ARBA" id="ARBA00023004"/>
    </source>
</evidence>
<evidence type="ECO:0000256" key="1">
    <source>
        <dbReference type="ARBA" id="ARBA00022714"/>
    </source>
</evidence>
<dbReference type="RefSeq" id="WP_121440975.1">
    <property type="nucleotide sequence ID" value="NZ_RCDA01000001.1"/>
</dbReference>
<keyword evidence="5" id="KW-0411">Iron-sulfur</keyword>
<dbReference type="OrthoDB" id="311718at2"/>
<keyword evidence="4" id="KW-0408">Iron</keyword>
<evidence type="ECO:0000256" key="6">
    <source>
        <dbReference type="SAM" id="SignalP"/>
    </source>
</evidence>
<accession>A0A498C636</accession>
<protein>
    <submittedName>
        <fullName evidence="8">Secreted protein</fullName>
    </submittedName>
</protein>
<comment type="caution">
    <text evidence="8">The sequence shown here is derived from an EMBL/GenBank/DDBJ whole genome shotgun (WGS) entry which is preliminary data.</text>
</comment>